<proteinExistence type="predicted"/>
<dbReference type="WBParaSite" id="nRc.2.0.1.t04678-RA">
    <property type="protein sequence ID" value="nRc.2.0.1.t04678-RA"/>
    <property type="gene ID" value="nRc.2.0.1.g04678"/>
</dbReference>
<dbReference type="Proteomes" id="UP000887565">
    <property type="component" value="Unplaced"/>
</dbReference>
<reference evidence="2" key="1">
    <citation type="submission" date="2022-11" db="UniProtKB">
        <authorList>
            <consortium name="WormBaseParasite"/>
        </authorList>
    </citation>
    <scope>IDENTIFICATION</scope>
</reference>
<evidence type="ECO:0000313" key="1">
    <source>
        <dbReference type="Proteomes" id="UP000887565"/>
    </source>
</evidence>
<sequence length="155" mass="17427">MTIQNTPKGQGAMNRPFHLTYALETFRVTIDVTRTAFFSRGAHFQATLPGLIEHHLQIEAKLQKAPHSLPLCPKLCKKSEGSSSYGFGYRSYLQASKQPGFKSTALQQFLYIWLALANGTMPFFHSLSKIASWLIKATIMAYKSKKVTKIDNNTK</sequence>
<organism evidence="1 2">
    <name type="scientific">Romanomermis culicivorax</name>
    <name type="common">Nematode worm</name>
    <dbReference type="NCBI Taxonomy" id="13658"/>
    <lineage>
        <taxon>Eukaryota</taxon>
        <taxon>Metazoa</taxon>
        <taxon>Ecdysozoa</taxon>
        <taxon>Nematoda</taxon>
        <taxon>Enoplea</taxon>
        <taxon>Dorylaimia</taxon>
        <taxon>Mermithida</taxon>
        <taxon>Mermithoidea</taxon>
        <taxon>Mermithidae</taxon>
        <taxon>Romanomermis</taxon>
    </lineage>
</organism>
<name>A0A915HRY0_ROMCU</name>
<accession>A0A915HRY0</accession>
<keyword evidence="1" id="KW-1185">Reference proteome</keyword>
<protein>
    <submittedName>
        <fullName evidence="2">Uncharacterized protein</fullName>
    </submittedName>
</protein>
<dbReference type="AlphaFoldDB" id="A0A915HRY0"/>
<evidence type="ECO:0000313" key="2">
    <source>
        <dbReference type="WBParaSite" id="nRc.2.0.1.t04678-RA"/>
    </source>
</evidence>